<reference evidence="2 3" key="1">
    <citation type="submission" date="2018-08" db="EMBL/GenBank/DDBJ databases">
        <title>Sequencing the genomes of 1000 actinobacteria strains.</title>
        <authorList>
            <person name="Klenk H.-P."/>
        </authorList>
    </citation>
    <scope>NUCLEOTIDE SEQUENCE [LARGE SCALE GENOMIC DNA]</scope>
    <source>
        <strain evidence="2 3">DSM 44099</strain>
    </source>
</reference>
<dbReference type="PANTHER" id="PTHR43190:SF3">
    <property type="entry name" value="N-ACETYL-D-GLUCOSAMINE KINASE"/>
    <property type="match status" value="1"/>
</dbReference>
<evidence type="ECO:0000313" key="2">
    <source>
        <dbReference type="EMBL" id="REG01546.1"/>
    </source>
</evidence>
<dbReference type="EMBL" id="QUMQ01000001">
    <property type="protein sequence ID" value="REG01546.1"/>
    <property type="molecule type" value="Genomic_DNA"/>
</dbReference>
<dbReference type="OrthoDB" id="5524856at2"/>
<dbReference type="Proteomes" id="UP000256913">
    <property type="component" value="Unassembled WGS sequence"/>
</dbReference>
<gene>
    <name evidence="2" type="ORF">DFJ67_7630</name>
</gene>
<dbReference type="Pfam" id="PF01869">
    <property type="entry name" value="BcrAD_BadFG"/>
    <property type="match status" value="1"/>
</dbReference>
<dbReference type="InterPro" id="IPR002731">
    <property type="entry name" value="ATPase_BadF"/>
</dbReference>
<comment type="caution">
    <text evidence="2">The sequence shown here is derived from an EMBL/GenBank/DDBJ whole genome shotgun (WGS) entry which is preliminary data.</text>
</comment>
<dbReference type="Gene3D" id="3.30.420.40">
    <property type="match status" value="2"/>
</dbReference>
<keyword evidence="2" id="KW-0418">Kinase</keyword>
<dbReference type="SUPFAM" id="SSF53067">
    <property type="entry name" value="Actin-like ATPase domain"/>
    <property type="match status" value="2"/>
</dbReference>
<protein>
    <submittedName>
        <fullName evidence="2">N-acetylglucosamine kinase-like BadF-type ATPase</fullName>
    </submittedName>
</protein>
<evidence type="ECO:0000259" key="1">
    <source>
        <dbReference type="Pfam" id="PF01869"/>
    </source>
</evidence>
<evidence type="ECO:0000313" key="3">
    <source>
        <dbReference type="Proteomes" id="UP000256913"/>
    </source>
</evidence>
<keyword evidence="3" id="KW-1185">Reference proteome</keyword>
<name>A0A3D9ZWC6_9ACTN</name>
<keyword evidence="2" id="KW-0808">Transferase</keyword>
<dbReference type="RefSeq" id="WP_116073879.1">
    <property type="nucleotide sequence ID" value="NZ_BONB01000052.1"/>
</dbReference>
<sequence>MKRAYLAVDAGNSKTVALVTDAEGTVLGRGRGGNGDIYGAASVPEAISSVFGAVDAALADAGTTPGDVASAAFRIAGVDYPEDAEFWDGHVRERLGDMGRWSVKNDAFASLRLLDGSGVAVSIAVGTGPAVAARAKDGREECSGFFVFDHLGGSGLGNSALKAVCQAWMGIGPATALTEELCTLYGVADGWELRHAFTRRFGARPATDLWRAARLVLAAADAGDAVARDIVDTQAAAFARYAQWCATRVGVDLASGELPVLLNGSVATSEHPAMRAALTAELGRIAPAARVVVADASPLSGVVLDALAEGGTVIGPDLLTRVRDAHPHDFLST</sequence>
<feature type="domain" description="ATPase BadF/BadG/BcrA/BcrD type" evidence="1">
    <location>
        <begin position="8"/>
        <end position="271"/>
    </location>
</feature>
<dbReference type="InterPro" id="IPR052519">
    <property type="entry name" value="Euk-type_GlcNAc_Kinase"/>
</dbReference>
<proteinExistence type="predicted"/>
<accession>A0A3D9ZWC6</accession>
<dbReference type="AlphaFoldDB" id="A0A3D9ZWC6"/>
<dbReference type="GO" id="GO:0016301">
    <property type="term" value="F:kinase activity"/>
    <property type="evidence" value="ECO:0007669"/>
    <property type="project" value="UniProtKB-KW"/>
</dbReference>
<organism evidence="2 3">
    <name type="scientific">Asanoa ferruginea</name>
    <dbReference type="NCBI Taxonomy" id="53367"/>
    <lineage>
        <taxon>Bacteria</taxon>
        <taxon>Bacillati</taxon>
        <taxon>Actinomycetota</taxon>
        <taxon>Actinomycetes</taxon>
        <taxon>Micromonosporales</taxon>
        <taxon>Micromonosporaceae</taxon>
        <taxon>Asanoa</taxon>
    </lineage>
</organism>
<dbReference type="InterPro" id="IPR043129">
    <property type="entry name" value="ATPase_NBD"/>
</dbReference>
<dbReference type="PANTHER" id="PTHR43190">
    <property type="entry name" value="N-ACETYL-D-GLUCOSAMINE KINASE"/>
    <property type="match status" value="1"/>
</dbReference>